<dbReference type="EMBL" id="SJPJ01000001">
    <property type="protein sequence ID" value="TWT79009.1"/>
    <property type="molecule type" value="Genomic_DNA"/>
</dbReference>
<keyword evidence="1" id="KW-0472">Membrane</keyword>
<proteinExistence type="predicted"/>
<accession>A0A5C5YVC5</accession>
<name>A0A5C5YVC5_9BACT</name>
<sequence>MIFDDHQVDRDGHAHSGLREIHYKGVEIVIVAWAIVATALAHLFFGRCFWQFWLLATSVTASVYSHFAKGNRFTARRFVMATTHAMWQYRQNHKCQNRWEKEGVIENAFRFAVKVHSISEWGSAVCSYATHRHEMCHPEFSGRNYGENGSVHRKPFGKSASIKAFFNNLASRMDSLFTHHWSKMRSDPGVPRWSSSLPNPPA</sequence>
<evidence type="ECO:0000313" key="3">
    <source>
        <dbReference type="Proteomes" id="UP000315010"/>
    </source>
</evidence>
<comment type="caution">
    <text evidence="2">The sequence shown here is derived from an EMBL/GenBank/DDBJ whole genome shotgun (WGS) entry which is preliminary data.</text>
</comment>
<dbReference type="AlphaFoldDB" id="A0A5C5YVC5"/>
<evidence type="ECO:0000313" key="2">
    <source>
        <dbReference type="EMBL" id="TWT79009.1"/>
    </source>
</evidence>
<protein>
    <submittedName>
        <fullName evidence="2">Uncharacterized protein</fullName>
    </submittedName>
</protein>
<keyword evidence="3" id="KW-1185">Reference proteome</keyword>
<keyword evidence="1" id="KW-1133">Transmembrane helix</keyword>
<gene>
    <name evidence="2" type="ORF">CA13_04060</name>
</gene>
<organism evidence="2 3">
    <name type="scientific">Novipirellula herctigrandis</name>
    <dbReference type="NCBI Taxonomy" id="2527986"/>
    <lineage>
        <taxon>Bacteria</taxon>
        <taxon>Pseudomonadati</taxon>
        <taxon>Planctomycetota</taxon>
        <taxon>Planctomycetia</taxon>
        <taxon>Pirellulales</taxon>
        <taxon>Pirellulaceae</taxon>
        <taxon>Novipirellula</taxon>
    </lineage>
</organism>
<reference evidence="2 3" key="1">
    <citation type="submission" date="2019-02" db="EMBL/GenBank/DDBJ databases">
        <title>Deep-cultivation of Planctomycetes and their phenomic and genomic characterization uncovers novel biology.</title>
        <authorList>
            <person name="Wiegand S."/>
            <person name="Jogler M."/>
            <person name="Boedeker C."/>
            <person name="Pinto D."/>
            <person name="Vollmers J."/>
            <person name="Rivas-Marin E."/>
            <person name="Kohn T."/>
            <person name="Peeters S.H."/>
            <person name="Heuer A."/>
            <person name="Rast P."/>
            <person name="Oberbeckmann S."/>
            <person name="Bunk B."/>
            <person name="Jeske O."/>
            <person name="Meyerdierks A."/>
            <person name="Storesund J.E."/>
            <person name="Kallscheuer N."/>
            <person name="Luecker S."/>
            <person name="Lage O.M."/>
            <person name="Pohl T."/>
            <person name="Merkel B.J."/>
            <person name="Hornburger P."/>
            <person name="Mueller R.-W."/>
            <person name="Bruemmer F."/>
            <person name="Labrenz M."/>
            <person name="Spormann A.M."/>
            <person name="Op Den Camp H."/>
            <person name="Overmann J."/>
            <person name="Amann R."/>
            <person name="Jetten M.S.M."/>
            <person name="Mascher T."/>
            <person name="Medema M.H."/>
            <person name="Devos D.P."/>
            <person name="Kaster A.-K."/>
            <person name="Ovreas L."/>
            <person name="Rohde M."/>
            <person name="Galperin M.Y."/>
            <person name="Jogler C."/>
        </authorList>
    </citation>
    <scope>NUCLEOTIDE SEQUENCE [LARGE SCALE GENOMIC DNA]</scope>
    <source>
        <strain evidence="2 3">CA13</strain>
    </source>
</reference>
<evidence type="ECO:0000256" key="1">
    <source>
        <dbReference type="SAM" id="Phobius"/>
    </source>
</evidence>
<feature type="transmembrane region" description="Helical" evidence="1">
    <location>
        <begin position="50"/>
        <end position="67"/>
    </location>
</feature>
<feature type="transmembrane region" description="Helical" evidence="1">
    <location>
        <begin position="25"/>
        <end position="44"/>
    </location>
</feature>
<keyword evidence="1" id="KW-0812">Transmembrane</keyword>
<dbReference type="Proteomes" id="UP000315010">
    <property type="component" value="Unassembled WGS sequence"/>
</dbReference>